<dbReference type="PANTHER" id="PTHR48090">
    <property type="entry name" value="UNDECAPRENYL-PHOSPHATE 4-DEOXY-4-FORMAMIDO-L-ARABINOSE TRANSFERASE-RELATED"/>
    <property type="match status" value="1"/>
</dbReference>
<dbReference type="GO" id="GO:0005886">
    <property type="term" value="C:plasma membrane"/>
    <property type="evidence" value="ECO:0007669"/>
    <property type="project" value="TreeGrafter"/>
</dbReference>
<evidence type="ECO:0000256" key="4">
    <source>
        <dbReference type="ARBA" id="ARBA00022692"/>
    </source>
</evidence>
<feature type="domain" description="Glycosyltransferase 2-like" evidence="8">
    <location>
        <begin position="6"/>
        <end position="173"/>
    </location>
</feature>
<keyword evidence="2 9" id="KW-0328">Glycosyltransferase</keyword>
<evidence type="ECO:0000256" key="6">
    <source>
        <dbReference type="ARBA" id="ARBA00023136"/>
    </source>
</evidence>
<dbReference type="HOGENOM" id="CLU_033536_0_1_10"/>
<dbReference type="Gene3D" id="3.90.550.10">
    <property type="entry name" value="Spore Coat Polysaccharide Biosynthesis Protein SpsA, Chain A"/>
    <property type="match status" value="1"/>
</dbReference>
<dbReference type="Proteomes" id="UP000005580">
    <property type="component" value="Unassembled WGS sequence"/>
</dbReference>
<dbReference type="PANTHER" id="PTHR48090:SF1">
    <property type="entry name" value="PROPHAGE BACTOPRENOL GLUCOSYL TRANSFERASE HOMOLOG"/>
    <property type="match status" value="1"/>
</dbReference>
<evidence type="ECO:0000256" key="2">
    <source>
        <dbReference type="ARBA" id="ARBA00022676"/>
    </source>
</evidence>
<evidence type="ECO:0000313" key="9">
    <source>
        <dbReference type="EMBL" id="EFZ37973.1"/>
    </source>
</evidence>
<keyword evidence="10" id="KW-1185">Reference proteome</keyword>
<gene>
    <name evidence="9" type="ORF">HMPREF0663_10342</name>
</gene>
<dbReference type="InterPro" id="IPR029044">
    <property type="entry name" value="Nucleotide-diphossugar_trans"/>
</dbReference>
<keyword evidence="5 7" id="KW-1133">Transmembrane helix</keyword>
<accession>E7RMJ2</accession>
<dbReference type="GO" id="GO:0016757">
    <property type="term" value="F:glycosyltransferase activity"/>
    <property type="evidence" value="ECO:0007669"/>
    <property type="project" value="UniProtKB-KW"/>
</dbReference>
<comment type="caution">
    <text evidence="9">The sequence shown here is derived from an EMBL/GenBank/DDBJ whole genome shotgun (WGS) entry which is preliminary data.</text>
</comment>
<dbReference type="Pfam" id="PF00535">
    <property type="entry name" value="Glycos_transf_2"/>
    <property type="match status" value="1"/>
</dbReference>
<dbReference type="AlphaFoldDB" id="E7RMJ2"/>
<organism evidence="9 10">
    <name type="scientific">Hoylesella oralis ATCC 33269</name>
    <dbReference type="NCBI Taxonomy" id="873533"/>
    <lineage>
        <taxon>Bacteria</taxon>
        <taxon>Pseudomonadati</taxon>
        <taxon>Bacteroidota</taxon>
        <taxon>Bacteroidia</taxon>
        <taxon>Bacteroidales</taxon>
        <taxon>Prevotellaceae</taxon>
        <taxon>Hoylesella</taxon>
    </lineage>
</organism>
<evidence type="ECO:0000259" key="8">
    <source>
        <dbReference type="Pfam" id="PF00535"/>
    </source>
</evidence>
<comment type="subcellular location">
    <subcellularLocation>
        <location evidence="1">Membrane</location>
        <topology evidence="1">Multi-pass membrane protein</topology>
    </subcellularLocation>
</comment>
<dbReference type="EMBL" id="AEPE02000002">
    <property type="protein sequence ID" value="EFZ37973.1"/>
    <property type="molecule type" value="Genomic_DNA"/>
</dbReference>
<evidence type="ECO:0000313" key="10">
    <source>
        <dbReference type="Proteomes" id="UP000005580"/>
    </source>
</evidence>
<keyword evidence="4 7" id="KW-0812">Transmembrane</keyword>
<evidence type="ECO:0000256" key="7">
    <source>
        <dbReference type="SAM" id="Phobius"/>
    </source>
</evidence>
<dbReference type="CDD" id="cd04187">
    <property type="entry name" value="DPM1_like_bac"/>
    <property type="match status" value="1"/>
</dbReference>
<dbReference type="EC" id="2.4.-.-" evidence="9"/>
<dbReference type="STRING" id="28134.SAMN05444288_0518"/>
<sequence length="319" mass="35578">MITLAIVSPCYNEEEVLETSSKRLTSLLDGLIKEEKISSDSMIVFVNDGSKDHTWEIIRRLQAENRFVRGINLAHNVGHQNAIMAGMMTAKGWADAVITIDADLQDDLQAIPKMIDCYAEGSDIVYGVKISRKADPVLKRFTAVTFYKLQERMGVKSVFNHADFRLMSRRALDMLAGYHERNLYLRGLIPMLGLPSSTVDDVIGERQAGHSKYTLKKMLNLALDGITSFSVKPIYGILYLGAFFIVMSIIIGIYVLHALIAGTAYPGWASIMLSIWLIGGFILLSIGVVGIYVGKIYVEVKNRPLYNISEIIGDEHRQV</sequence>
<evidence type="ECO:0000256" key="5">
    <source>
        <dbReference type="ARBA" id="ARBA00022989"/>
    </source>
</evidence>
<feature type="transmembrane region" description="Helical" evidence="7">
    <location>
        <begin position="237"/>
        <end position="261"/>
    </location>
</feature>
<feature type="transmembrane region" description="Helical" evidence="7">
    <location>
        <begin position="267"/>
        <end position="293"/>
    </location>
</feature>
<name>E7RMJ2_9BACT</name>
<dbReference type="InterPro" id="IPR001173">
    <property type="entry name" value="Glyco_trans_2-like"/>
</dbReference>
<evidence type="ECO:0000256" key="3">
    <source>
        <dbReference type="ARBA" id="ARBA00022679"/>
    </source>
</evidence>
<dbReference type="RefSeq" id="WP_004369031.1">
    <property type="nucleotide sequence ID" value="NZ_GL833119.1"/>
</dbReference>
<dbReference type="SUPFAM" id="SSF53448">
    <property type="entry name" value="Nucleotide-diphospho-sugar transferases"/>
    <property type="match status" value="1"/>
</dbReference>
<proteinExistence type="predicted"/>
<protein>
    <submittedName>
        <fullName evidence="9">Glycosyltransferase, group 2 family protein</fullName>
        <ecNumber evidence="9">2.4.-.-</ecNumber>
    </submittedName>
</protein>
<keyword evidence="3 9" id="KW-0808">Transferase</keyword>
<keyword evidence="6 7" id="KW-0472">Membrane</keyword>
<dbReference type="eggNOG" id="COG0463">
    <property type="taxonomic scope" value="Bacteria"/>
</dbReference>
<dbReference type="InterPro" id="IPR050256">
    <property type="entry name" value="Glycosyltransferase_2"/>
</dbReference>
<reference evidence="9" key="1">
    <citation type="submission" date="2011-01" db="EMBL/GenBank/DDBJ databases">
        <authorList>
            <person name="Muzny D."/>
            <person name="Qin X."/>
            <person name="Buhay C."/>
            <person name="Dugan-Rocha S."/>
            <person name="Ding Y."/>
            <person name="Chen G."/>
            <person name="Hawes A."/>
            <person name="Holder M."/>
            <person name="Jhangiani S."/>
            <person name="Johnson A."/>
            <person name="Khan Z."/>
            <person name="Li Z."/>
            <person name="Liu W."/>
            <person name="Liu X."/>
            <person name="Perez L."/>
            <person name="Shen H."/>
            <person name="Wang Q."/>
            <person name="Watt J."/>
            <person name="Xi L."/>
            <person name="Xin Y."/>
            <person name="Zhou J."/>
            <person name="Deng J."/>
            <person name="Jiang H."/>
            <person name="Liu Y."/>
            <person name="Qu J."/>
            <person name="Song X.-Z."/>
            <person name="Zhang L."/>
            <person name="Villasana D."/>
            <person name="Johnson A."/>
            <person name="Liu J."/>
            <person name="Liyanage D."/>
            <person name="Lorensuhewa L."/>
            <person name="Robinson T."/>
            <person name="Song A."/>
            <person name="Song B.-B."/>
            <person name="Dinh H."/>
            <person name="Thornton R."/>
            <person name="Coyle M."/>
            <person name="Francisco L."/>
            <person name="Jackson L."/>
            <person name="Javaid M."/>
            <person name="Korchina V."/>
            <person name="Kovar C."/>
            <person name="Mata R."/>
            <person name="Mathew T."/>
            <person name="Ngo R."/>
            <person name="Nguyen L."/>
            <person name="Nguyen N."/>
            <person name="Okwuonu G."/>
            <person name="Ongeri F."/>
            <person name="Pham C."/>
            <person name="Simmons D."/>
            <person name="Wilczek-Boney K."/>
            <person name="Hale W."/>
            <person name="Jakkamsetti A."/>
            <person name="Pham P."/>
            <person name="Ruth R."/>
            <person name="San Lucas F."/>
            <person name="Warren J."/>
            <person name="Zhang J."/>
            <person name="Zhao Z."/>
            <person name="Zhou C."/>
            <person name="Zhu D."/>
            <person name="Lee S."/>
            <person name="Bess C."/>
            <person name="Blankenburg K."/>
            <person name="Forbes L."/>
            <person name="Fu Q."/>
            <person name="Gubbala S."/>
            <person name="Hirani K."/>
            <person name="Jayaseelan J.C."/>
            <person name="Lara F."/>
            <person name="Munidasa M."/>
            <person name="Palculict T."/>
            <person name="Patil S."/>
            <person name="Pu L.-L."/>
            <person name="Saada N."/>
            <person name="Tang L."/>
            <person name="Weissenberger G."/>
            <person name="Zhu Y."/>
            <person name="Hemphill L."/>
            <person name="Shang Y."/>
            <person name="Youmans B."/>
            <person name="Ayvaz T."/>
            <person name="Ross M."/>
            <person name="Santibanez J."/>
            <person name="Aqrawi P."/>
            <person name="Gross S."/>
            <person name="Joshi V."/>
            <person name="Fowler G."/>
            <person name="Nazareth L."/>
            <person name="Reid J."/>
            <person name="Worley K."/>
            <person name="Petrosino J."/>
            <person name="Highlander S."/>
            <person name="Gibbs R."/>
        </authorList>
    </citation>
    <scope>NUCLEOTIDE SEQUENCE [LARGE SCALE GENOMIC DNA]</scope>
    <source>
        <strain evidence="9">ATCC 33269</strain>
    </source>
</reference>
<evidence type="ECO:0000256" key="1">
    <source>
        <dbReference type="ARBA" id="ARBA00004141"/>
    </source>
</evidence>